<dbReference type="Proteomes" id="UP000271003">
    <property type="component" value="Chromosome"/>
</dbReference>
<dbReference type="FunFam" id="3.40.50.2300:FF:000001">
    <property type="entry name" value="DNA-binding response regulator PhoB"/>
    <property type="match status" value="1"/>
</dbReference>
<feature type="modified residue" description="4-aspartylphosphate" evidence="6">
    <location>
        <position position="58"/>
    </location>
</feature>
<keyword evidence="3" id="KW-0805">Transcription regulation</keyword>
<dbReference type="GO" id="GO:0005829">
    <property type="term" value="C:cytosol"/>
    <property type="evidence" value="ECO:0007669"/>
    <property type="project" value="TreeGrafter"/>
</dbReference>
<feature type="domain" description="OmpR/PhoB-type" evidence="9">
    <location>
        <begin position="140"/>
        <end position="239"/>
    </location>
</feature>
<evidence type="ECO:0000256" key="5">
    <source>
        <dbReference type="ARBA" id="ARBA00023163"/>
    </source>
</evidence>
<evidence type="ECO:0000313" key="11">
    <source>
        <dbReference type="Proteomes" id="UP000271003"/>
    </source>
</evidence>
<keyword evidence="5" id="KW-0804">Transcription</keyword>
<evidence type="ECO:0000256" key="4">
    <source>
        <dbReference type="ARBA" id="ARBA00023125"/>
    </source>
</evidence>
<feature type="DNA-binding region" description="OmpR/PhoB-type" evidence="7">
    <location>
        <begin position="140"/>
        <end position="239"/>
    </location>
</feature>
<dbReference type="InterPro" id="IPR001789">
    <property type="entry name" value="Sig_transdc_resp-reg_receiver"/>
</dbReference>
<keyword evidence="2" id="KW-0902">Two-component regulatory system</keyword>
<dbReference type="InterPro" id="IPR011006">
    <property type="entry name" value="CheY-like_superfamily"/>
</dbReference>
<dbReference type="GO" id="GO:0000156">
    <property type="term" value="F:phosphorelay response regulator activity"/>
    <property type="evidence" value="ECO:0007669"/>
    <property type="project" value="TreeGrafter"/>
</dbReference>
<dbReference type="PROSITE" id="PS51755">
    <property type="entry name" value="OMPR_PHOB"/>
    <property type="match status" value="1"/>
</dbReference>
<dbReference type="SUPFAM" id="SSF52172">
    <property type="entry name" value="CheY-like"/>
    <property type="match status" value="1"/>
</dbReference>
<sequence>MALYHPTILIVDDETPIRTGIAENLKLIGYAVELAADGEEALERFDAMQPKPDLVILDVMMPKVDGYDVLREIRRVSSVPVIMLTAKGEVQSKVSAFRLGVDDYLTKPFSLDELQVRIQAILRRTRRAAQPVRSHTYDETEELENGPFRLSMEGRCAFWYDTPIRLTELEFRFLWELCLARGRVLTHEELLTAVWGDHPSNSLNVLRVTLNRIRRKLAPLDVEPTLITNLSKVGYSMPDFTKYPYAYGALPDGEAAKGGDGAASPEDSAPEREK</sequence>
<dbReference type="Pfam" id="PF00486">
    <property type="entry name" value="Trans_reg_C"/>
    <property type="match status" value="1"/>
</dbReference>
<evidence type="ECO:0000259" key="8">
    <source>
        <dbReference type="PROSITE" id="PS50110"/>
    </source>
</evidence>
<dbReference type="Gene3D" id="1.10.10.10">
    <property type="entry name" value="Winged helix-like DNA-binding domain superfamily/Winged helix DNA-binding domain"/>
    <property type="match status" value="1"/>
</dbReference>
<dbReference type="KEGG" id="sutt:SUTMEG_12330"/>
<keyword evidence="11" id="KW-1185">Reference proteome</keyword>
<dbReference type="SMART" id="SM00448">
    <property type="entry name" value="REC"/>
    <property type="match status" value="1"/>
</dbReference>
<feature type="domain" description="Response regulatory" evidence="8">
    <location>
        <begin position="7"/>
        <end position="122"/>
    </location>
</feature>
<evidence type="ECO:0000256" key="6">
    <source>
        <dbReference type="PROSITE-ProRule" id="PRU00169"/>
    </source>
</evidence>
<dbReference type="PROSITE" id="PS50110">
    <property type="entry name" value="RESPONSE_REGULATORY"/>
    <property type="match status" value="1"/>
</dbReference>
<keyword evidence="4 7" id="KW-0238">DNA-binding</keyword>
<dbReference type="SMART" id="SM00862">
    <property type="entry name" value="Trans_reg_C"/>
    <property type="match status" value="1"/>
</dbReference>
<dbReference type="InterPro" id="IPR036388">
    <property type="entry name" value="WH-like_DNA-bd_sf"/>
</dbReference>
<keyword evidence="1 6" id="KW-0597">Phosphoprotein</keyword>
<dbReference type="GO" id="GO:0000976">
    <property type="term" value="F:transcription cis-regulatory region binding"/>
    <property type="evidence" value="ECO:0007669"/>
    <property type="project" value="TreeGrafter"/>
</dbReference>
<evidence type="ECO:0000256" key="3">
    <source>
        <dbReference type="ARBA" id="ARBA00023015"/>
    </source>
</evidence>
<evidence type="ECO:0000259" key="9">
    <source>
        <dbReference type="PROSITE" id="PS51755"/>
    </source>
</evidence>
<dbReference type="GO" id="GO:0032993">
    <property type="term" value="C:protein-DNA complex"/>
    <property type="evidence" value="ECO:0007669"/>
    <property type="project" value="TreeGrafter"/>
</dbReference>
<dbReference type="CDD" id="cd00383">
    <property type="entry name" value="trans_reg_C"/>
    <property type="match status" value="1"/>
</dbReference>
<accession>A0A2Z6IAD9</accession>
<dbReference type="GO" id="GO:0006355">
    <property type="term" value="P:regulation of DNA-templated transcription"/>
    <property type="evidence" value="ECO:0007669"/>
    <property type="project" value="InterPro"/>
</dbReference>
<evidence type="ECO:0000256" key="7">
    <source>
        <dbReference type="PROSITE-ProRule" id="PRU01091"/>
    </source>
</evidence>
<organism evidence="10 11">
    <name type="scientific">Sutterella megalosphaeroides</name>
    <dbReference type="NCBI Taxonomy" id="2494234"/>
    <lineage>
        <taxon>Bacteria</taxon>
        <taxon>Pseudomonadati</taxon>
        <taxon>Pseudomonadota</taxon>
        <taxon>Betaproteobacteria</taxon>
        <taxon>Burkholderiales</taxon>
        <taxon>Sutterellaceae</taxon>
        <taxon>Sutterella</taxon>
    </lineage>
</organism>
<proteinExistence type="predicted"/>
<dbReference type="EMBL" id="AP018786">
    <property type="protein sequence ID" value="BBF23342.1"/>
    <property type="molecule type" value="Genomic_DNA"/>
</dbReference>
<protein>
    <submittedName>
        <fullName evidence="10">DNA-binding response regulator</fullName>
    </submittedName>
</protein>
<dbReference type="Gene3D" id="3.40.50.2300">
    <property type="match status" value="1"/>
</dbReference>
<reference evidence="10 11" key="1">
    <citation type="journal article" date="2018" name="Int. J. Syst. Evol. Microbiol.">
        <title>Mesosutterella multiformis gen. nov., sp. nov., a member of the family Sutterellaceae and Sutterella megalosphaeroides sp. nov., isolated from human faeces.</title>
        <authorList>
            <person name="Sakamoto M."/>
            <person name="Ikeyama N."/>
            <person name="Kunihiro T."/>
            <person name="Iino T."/>
            <person name="Yuki M."/>
            <person name="Ohkuma M."/>
        </authorList>
    </citation>
    <scope>NUCLEOTIDE SEQUENCE [LARGE SCALE GENOMIC DNA]</scope>
    <source>
        <strain evidence="10 11">6FBBBH3</strain>
    </source>
</reference>
<dbReference type="AlphaFoldDB" id="A0A2Z6IAD9"/>
<dbReference type="RefSeq" id="WP_120176965.1">
    <property type="nucleotide sequence ID" value="NZ_AP018786.1"/>
</dbReference>
<dbReference type="InterPro" id="IPR001867">
    <property type="entry name" value="OmpR/PhoB-type_DNA-bd"/>
</dbReference>
<dbReference type="SUPFAM" id="SSF46894">
    <property type="entry name" value="C-terminal effector domain of the bipartite response regulators"/>
    <property type="match status" value="1"/>
</dbReference>
<dbReference type="CDD" id="cd17574">
    <property type="entry name" value="REC_OmpR"/>
    <property type="match status" value="1"/>
</dbReference>
<dbReference type="InterPro" id="IPR039420">
    <property type="entry name" value="WalR-like"/>
</dbReference>
<dbReference type="Pfam" id="PF00072">
    <property type="entry name" value="Response_reg"/>
    <property type="match status" value="1"/>
</dbReference>
<evidence type="ECO:0000256" key="1">
    <source>
        <dbReference type="ARBA" id="ARBA00022553"/>
    </source>
</evidence>
<name>A0A2Z6IAD9_9BURK</name>
<dbReference type="PANTHER" id="PTHR48111">
    <property type="entry name" value="REGULATOR OF RPOS"/>
    <property type="match status" value="1"/>
</dbReference>
<dbReference type="OrthoDB" id="9802426at2"/>
<dbReference type="InterPro" id="IPR016032">
    <property type="entry name" value="Sig_transdc_resp-reg_C-effctor"/>
</dbReference>
<evidence type="ECO:0000256" key="2">
    <source>
        <dbReference type="ARBA" id="ARBA00023012"/>
    </source>
</evidence>
<dbReference type="Gene3D" id="6.10.250.690">
    <property type="match status" value="1"/>
</dbReference>
<dbReference type="PANTHER" id="PTHR48111:SF1">
    <property type="entry name" value="TWO-COMPONENT RESPONSE REGULATOR ORR33"/>
    <property type="match status" value="1"/>
</dbReference>
<evidence type="ECO:0000313" key="10">
    <source>
        <dbReference type="EMBL" id="BBF23342.1"/>
    </source>
</evidence>
<gene>
    <name evidence="10" type="ORF">SUTMEG_12330</name>
</gene>